<reference evidence="5" key="1">
    <citation type="submission" date="2022-11" db="UniProtKB">
        <authorList>
            <consortium name="WormBaseParasite"/>
        </authorList>
    </citation>
    <scope>IDENTIFICATION</scope>
</reference>
<dbReference type="InterPro" id="IPR013126">
    <property type="entry name" value="Hsp_70_fam"/>
</dbReference>
<keyword evidence="3" id="KW-0067">ATP-binding</keyword>
<dbReference type="GO" id="GO:0005524">
    <property type="term" value="F:ATP binding"/>
    <property type="evidence" value="ECO:0007669"/>
    <property type="project" value="UniProtKB-KW"/>
</dbReference>
<dbReference type="AlphaFoldDB" id="A0A914CYZ4"/>
<sequence>MLFDQLQRCIENVKAEAGSSFDIVLLVGGSSRMFQIEEMLEELLPSCNFYPPFLSIRDEIIAMGCAIKASSEYESGSARKDDASLSNGQQEKDILSPLDDASLPPEVPPTSSLTSDAYEANLLSKKLTNSDSTPRLSDNTILPMKQPDLVFIRREQPNNIVLPPKIEVIPRSGFVSSAENLSDQEKIQRFTTMSDESTKAKEKTNLKLDLDFPEKVELIQKPENNNNANTTNKESYRYILIVGMGHYPPFMKYRIKIYKLLITT</sequence>
<dbReference type="Proteomes" id="UP000887540">
    <property type="component" value="Unplaced"/>
</dbReference>
<evidence type="ECO:0000256" key="3">
    <source>
        <dbReference type="ARBA" id="ARBA00022840"/>
    </source>
</evidence>
<evidence type="ECO:0000256" key="2">
    <source>
        <dbReference type="ARBA" id="ARBA00022741"/>
    </source>
</evidence>
<organism evidence="4 5">
    <name type="scientific">Acrobeloides nanus</name>
    <dbReference type="NCBI Taxonomy" id="290746"/>
    <lineage>
        <taxon>Eukaryota</taxon>
        <taxon>Metazoa</taxon>
        <taxon>Ecdysozoa</taxon>
        <taxon>Nematoda</taxon>
        <taxon>Chromadorea</taxon>
        <taxon>Rhabditida</taxon>
        <taxon>Tylenchina</taxon>
        <taxon>Cephalobomorpha</taxon>
        <taxon>Cephaloboidea</taxon>
        <taxon>Cephalobidae</taxon>
        <taxon>Acrobeloides</taxon>
    </lineage>
</organism>
<dbReference type="GO" id="GO:0140662">
    <property type="term" value="F:ATP-dependent protein folding chaperone"/>
    <property type="evidence" value="ECO:0007669"/>
    <property type="project" value="InterPro"/>
</dbReference>
<dbReference type="Gene3D" id="3.30.420.40">
    <property type="match status" value="2"/>
</dbReference>
<dbReference type="WBParaSite" id="ACRNAN_scaffold15865.g17236.t1">
    <property type="protein sequence ID" value="ACRNAN_scaffold15865.g17236.t1"/>
    <property type="gene ID" value="ACRNAN_scaffold15865.g17236"/>
</dbReference>
<evidence type="ECO:0000313" key="4">
    <source>
        <dbReference type="Proteomes" id="UP000887540"/>
    </source>
</evidence>
<evidence type="ECO:0000256" key="1">
    <source>
        <dbReference type="ARBA" id="ARBA00007381"/>
    </source>
</evidence>
<keyword evidence="2" id="KW-0547">Nucleotide-binding</keyword>
<evidence type="ECO:0000313" key="5">
    <source>
        <dbReference type="WBParaSite" id="ACRNAN_scaffold15865.g17236.t1"/>
    </source>
</evidence>
<dbReference type="Pfam" id="PF00012">
    <property type="entry name" value="HSP70"/>
    <property type="match status" value="1"/>
</dbReference>
<proteinExistence type="inferred from homology"/>
<dbReference type="InterPro" id="IPR043129">
    <property type="entry name" value="ATPase_NBD"/>
</dbReference>
<dbReference type="SUPFAM" id="SSF53067">
    <property type="entry name" value="Actin-like ATPase domain"/>
    <property type="match status" value="1"/>
</dbReference>
<name>A0A914CYZ4_9BILA</name>
<keyword evidence="4" id="KW-1185">Reference proteome</keyword>
<protein>
    <submittedName>
        <fullName evidence="5">Uncharacterized protein</fullName>
    </submittedName>
</protein>
<comment type="similarity">
    <text evidence="1">Belongs to the heat shock protein 70 family.</text>
</comment>
<accession>A0A914CYZ4</accession>